<keyword evidence="4" id="KW-1185">Reference proteome</keyword>
<dbReference type="Proteomes" id="UP000179807">
    <property type="component" value="Unassembled WGS sequence"/>
</dbReference>
<feature type="transmembrane region" description="Helical" evidence="1">
    <location>
        <begin position="518"/>
        <end position="536"/>
    </location>
</feature>
<sequence length="545" mass="64003">MSFSINHYPIECKFSDLSRTCSFFDNDINQKEVMIPGVSDKFDYFILYKIFNNYNFEITPKNIKDLALIGSYMHIYVLEDLEGYSKVQQRTNSSINAQFKVLYNDETTMSFMKCQELILDCNSDNLEEISYYLESYVLDISCREMVKMIYNGIFTKKCSNILAMIELIFTLEEMTNLKFMKEFCEYSLNEVNAQIAKGKYDKKIQEGFFIIRFLYNEGFISLNEIESKFLYSIHPLLADLITESYAMYRIGIYKDFEENYYTTKANNWEVHKLLIKDIANPFPLCINIKHDKVNEIVNDPYFDTKKLIRSAYECCSIVNNECTVIEYAAFYGAYNCFKCLLNTQNKLPSTLIYYACAGGNQQIFTLCLKLQLPMKGSLEGAIKYHNHEIMEYLIENYQFENISFKPKEKIVGLCLRYQNYSALFYICNLYPSLLSNILIESTRINNTTLTLWALKLYYSSRRTEIINKQIGGFCPLVYAAKYLNHRIVKTLLEEKEILSNQLCGQNDVLLHFFILKHLSYYVAKILLMMIVGIFTVSKHFYFQQM</sequence>
<dbReference type="VEuPathDB" id="TrichDB:TRFO_32791"/>
<accession>A0A1J4JMY4</accession>
<dbReference type="PANTHER" id="PTHR24159">
    <property type="match status" value="1"/>
</dbReference>
<dbReference type="AlphaFoldDB" id="A0A1J4JMY4"/>
<dbReference type="EMBL" id="MLAK01000952">
    <property type="protein sequence ID" value="OHT00481.1"/>
    <property type="molecule type" value="Genomic_DNA"/>
</dbReference>
<dbReference type="RefSeq" id="XP_068353617.1">
    <property type="nucleotide sequence ID" value="XM_068508693.1"/>
</dbReference>
<keyword evidence="1" id="KW-0472">Membrane</keyword>
<name>A0A1J4JMY4_9EUKA</name>
<protein>
    <recommendedName>
        <fullName evidence="2">DUF3447 domain-containing protein</fullName>
    </recommendedName>
</protein>
<dbReference type="PANTHER" id="PTHR24159:SF5">
    <property type="entry name" value="ANK_REP_REGION DOMAIN-CONTAINING PROTEIN"/>
    <property type="match status" value="1"/>
</dbReference>
<evidence type="ECO:0000313" key="3">
    <source>
        <dbReference type="EMBL" id="OHT00481.1"/>
    </source>
</evidence>
<evidence type="ECO:0000313" key="4">
    <source>
        <dbReference type="Proteomes" id="UP000179807"/>
    </source>
</evidence>
<keyword evidence="1" id="KW-0812">Transmembrane</keyword>
<feature type="domain" description="DUF3447" evidence="2">
    <location>
        <begin position="348"/>
        <end position="425"/>
    </location>
</feature>
<organism evidence="3 4">
    <name type="scientific">Tritrichomonas foetus</name>
    <dbReference type="NCBI Taxonomy" id="1144522"/>
    <lineage>
        <taxon>Eukaryota</taxon>
        <taxon>Metamonada</taxon>
        <taxon>Parabasalia</taxon>
        <taxon>Tritrichomonadida</taxon>
        <taxon>Tritrichomonadidae</taxon>
        <taxon>Tritrichomonas</taxon>
    </lineage>
</organism>
<dbReference type="GeneID" id="94843397"/>
<proteinExistence type="predicted"/>
<dbReference type="SUPFAM" id="SSF48403">
    <property type="entry name" value="Ankyrin repeat"/>
    <property type="match status" value="1"/>
</dbReference>
<keyword evidence="1" id="KW-1133">Transmembrane helix</keyword>
<gene>
    <name evidence="3" type="ORF">TRFO_32791</name>
</gene>
<dbReference type="InterPro" id="IPR020683">
    <property type="entry name" value="DUF3447"/>
</dbReference>
<dbReference type="Gene3D" id="1.25.40.20">
    <property type="entry name" value="Ankyrin repeat-containing domain"/>
    <property type="match status" value="1"/>
</dbReference>
<evidence type="ECO:0000256" key="1">
    <source>
        <dbReference type="SAM" id="Phobius"/>
    </source>
</evidence>
<reference evidence="3" key="1">
    <citation type="submission" date="2016-10" db="EMBL/GenBank/DDBJ databases">
        <authorList>
            <person name="Benchimol M."/>
            <person name="Almeida L.G."/>
            <person name="Vasconcelos A.T."/>
            <person name="Perreira-Neves A."/>
            <person name="Rosa I.A."/>
            <person name="Tasca T."/>
            <person name="Bogo M.R."/>
            <person name="de Souza W."/>
        </authorList>
    </citation>
    <scope>NUCLEOTIDE SEQUENCE [LARGE SCALE GENOMIC DNA]</scope>
    <source>
        <strain evidence="3">K</strain>
    </source>
</reference>
<dbReference type="InterPro" id="IPR036770">
    <property type="entry name" value="Ankyrin_rpt-contain_sf"/>
</dbReference>
<comment type="caution">
    <text evidence="3">The sequence shown here is derived from an EMBL/GenBank/DDBJ whole genome shotgun (WGS) entry which is preliminary data.</text>
</comment>
<dbReference type="Pfam" id="PF11929">
    <property type="entry name" value="DUF3447"/>
    <property type="match status" value="1"/>
</dbReference>
<evidence type="ECO:0000259" key="2">
    <source>
        <dbReference type="Pfam" id="PF11929"/>
    </source>
</evidence>